<reference evidence="2 3" key="1">
    <citation type="submission" date="2019-07" db="EMBL/GenBank/DDBJ databases">
        <title>Whole genome shotgun sequence of Vibrio superstes NBRC 103154.</title>
        <authorList>
            <person name="Hosoyama A."/>
            <person name="Uohara A."/>
            <person name="Ohji S."/>
            <person name="Ichikawa N."/>
        </authorList>
    </citation>
    <scope>NUCLEOTIDE SEQUENCE [LARGE SCALE GENOMIC DNA]</scope>
    <source>
        <strain evidence="2 3">NBRC 103154</strain>
    </source>
</reference>
<accession>A0A511QNM3</accession>
<organism evidence="2 3">
    <name type="scientific">Vibrio superstes NBRC 103154</name>
    <dbReference type="NCBI Taxonomy" id="1219062"/>
    <lineage>
        <taxon>Bacteria</taxon>
        <taxon>Pseudomonadati</taxon>
        <taxon>Pseudomonadota</taxon>
        <taxon>Gammaproteobacteria</taxon>
        <taxon>Vibrionales</taxon>
        <taxon>Vibrionaceae</taxon>
        <taxon>Vibrio</taxon>
    </lineage>
</organism>
<dbReference type="PROSITE" id="PS51257">
    <property type="entry name" value="PROKAR_LIPOPROTEIN"/>
    <property type="match status" value="1"/>
</dbReference>
<evidence type="ECO:0000256" key="1">
    <source>
        <dbReference type="SAM" id="MobiDB-lite"/>
    </source>
</evidence>
<dbReference type="Proteomes" id="UP000321113">
    <property type="component" value="Unassembled WGS sequence"/>
</dbReference>
<evidence type="ECO:0008006" key="4">
    <source>
        <dbReference type="Google" id="ProtNLM"/>
    </source>
</evidence>
<evidence type="ECO:0000313" key="3">
    <source>
        <dbReference type="Proteomes" id="UP000321113"/>
    </source>
</evidence>
<dbReference type="AlphaFoldDB" id="A0A511QNM3"/>
<comment type="caution">
    <text evidence="2">The sequence shown here is derived from an EMBL/GenBank/DDBJ whole genome shotgun (WGS) entry which is preliminary data.</text>
</comment>
<protein>
    <recommendedName>
        <fullName evidence="4">Lipoprotein</fullName>
    </recommendedName>
</protein>
<sequence length="229" mass="26035">MKHKLIPSILALTLVGCGGSSSSSSTSNPETPDVEPAPPVEESPKWVILEDTVTRYEAELQVDGKLYENMPIPNLDEEFNINKSNQIVGSDFGVEGKWHTYARVKTASEDQYREIKFSTNWSAQGNYKVYVTNEHLSIETSRSSESLMIDHVTYMGDWYSAYKINSNFQDIYDRVNCITTDIHNTAGIPCDDGTLIPLDFVLELHEKSKTMTHQEMMEIDWINSLKKRE</sequence>
<feature type="region of interest" description="Disordered" evidence="1">
    <location>
        <begin position="20"/>
        <end position="43"/>
    </location>
</feature>
<evidence type="ECO:0000313" key="2">
    <source>
        <dbReference type="EMBL" id="GEM78747.1"/>
    </source>
</evidence>
<proteinExistence type="predicted"/>
<name>A0A511QNM3_9VIBR</name>
<dbReference type="EMBL" id="BJXK01000003">
    <property type="protein sequence ID" value="GEM78747.1"/>
    <property type="molecule type" value="Genomic_DNA"/>
</dbReference>
<gene>
    <name evidence="2" type="ORF">VSU01S_09920</name>
</gene>
<keyword evidence="3" id="KW-1185">Reference proteome</keyword>